<dbReference type="Pfam" id="PF00015">
    <property type="entry name" value="MCPsignal"/>
    <property type="match status" value="1"/>
</dbReference>
<dbReference type="PANTHER" id="PTHR32089">
    <property type="entry name" value="METHYL-ACCEPTING CHEMOTAXIS PROTEIN MCPB"/>
    <property type="match status" value="1"/>
</dbReference>
<dbReference type="InterPro" id="IPR004089">
    <property type="entry name" value="MCPsignal_dom"/>
</dbReference>
<evidence type="ECO:0000256" key="9">
    <source>
        <dbReference type="SAM" id="Phobius"/>
    </source>
</evidence>
<dbReference type="PANTHER" id="PTHR32089:SF112">
    <property type="entry name" value="LYSOZYME-LIKE PROTEIN-RELATED"/>
    <property type="match status" value="1"/>
</dbReference>
<proteinExistence type="inferred from homology"/>
<dbReference type="CDD" id="cd11386">
    <property type="entry name" value="MCP_signal"/>
    <property type="match status" value="1"/>
</dbReference>
<dbReference type="SMART" id="SM00283">
    <property type="entry name" value="MA"/>
    <property type="match status" value="1"/>
</dbReference>
<dbReference type="CDD" id="cd06225">
    <property type="entry name" value="HAMP"/>
    <property type="match status" value="1"/>
</dbReference>
<dbReference type="GO" id="GO:0005886">
    <property type="term" value="C:plasma membrane"/>
    <property type="evidence" value="ECO:0007669"/>
    <property type="project" value="UniProtKB-SubCell"/>
</dbReference>
<dbReference type="SMART" id="SM01049">
    <property type="entry name" value="Cache_2"/>
    <property type="match status" value="1"/>
</dbReference>
<evidence type="ECO:0000256" key="5">
    <source>
        <dbReference type="ARBA" id="ARBA00023136"/>
    </source>
</evidence>
<name>A0A6A8DGU8_9BACI</name>
<comment type="similarity">
    <text evidence="7">Belongs to the methyl-accepting chemotaxis (MCP) protein family.</text>
</comment>
<feature type="domain" description="HAMP" evidence="11">
    <location>
        <begin position="234"/>
        <end position="287"/>
    </location>
</feature>
<evidence type="ECO:0000259" key="10">
    <source>
        <dbReference type="PROSITE" id="PS50111"/>
    </source>
</evidence>
<feature type="domain" description="Methyl-accepting transducer" evidence="10">
    <location>
        <begin position="306"/>
        <end position="577"/>
    </location>
</feature>
<evidence type="ECO:0000256" key="2">
    <source>
        <dbReference type="ARBA" id="ARBA00022475"/>
    </source>
</evidence>
<evidence type="ECO:0000256" key="8">
    <source>
        <dbReference type="PROSITE-ProRule" id="PRU00284"/>
    </source>
</evidence>
<dbReference type="Gene3D" id="3.30.450.20">
    <property type="entry name" value="PAS domain"/>
    <property type="match status" value="1"/>
</dbReference>
<dbReference type="CDD" id="cd18774">
    <property type="entry name" value="PDC2_HK_sensor"/>
    <property type="match status" value="1"/>
</dbReference>
<gene>
    <name evidence="12" type="ORF">GH741_19815</name>
</gene>
<dbReference type="EMBL" id="WJNG01000020">
    <property type="protein sequence ID" value="MRH44893.1"/>
    <property type="molecule type" value="Genomic_DNA"/>
</dbReference>
<protein>
    <submittedName>
        <fullName evidence="12">HAMP domain-containing protein</fullName>
    </submittedName>
</protein>
<dbReference type="InterPro" id="IPR033480">
    <property type="entry name" value="sCache_2"/>
</dbReference>
<dbReference type="InterPro" id="IPR003660">
    <property type="entry name" value="HAMP_dom"/>
</dbReference>
<dbReference type="Gene3D" id="1.10.287.950">
    <property type="entry name" value="Methyl-accepting chemotaxis protein"/>
    <property type="match status" value="1"/>
</dbReference>
<dbReference type="SUPFAM" id="SSF58104">
    <property type="entry name" value="Methyl-accepting chemotaxis protein (MCP) signaling domain"/>
    <property type="match status" value="1"/>
</dbReference>
<comment type="caution">
    <text evidence="12">The sequence shown here is derived from an EMBL/GenBank/DDBJ whole genome shotgun (WGS) entry which is preliminary data.</text>
</comment>
<evidence type="ECO:0000256" key="3">
    <source>
        <dbReference type="ARBA" id="ARBA00022692"/>
    </source>
</evidence>
<evidence type="ECO:0000259" key="11">
    <source>
        <dbReference type="PROSITE" id="PS50885"/>
    </source>
</evidence>
<comment type="subcellular location">
    <subcellularLocation>
        <location evidence="1">Cell membrane</location>
        <topology evidence="1">Multi-pass membrane protein</topology>
    </subcellularLocation>
</comment>
<evidence type="ECO:0000256" key="4">
    <source>
        <dbReference type="ARBA" id="ARBA00022989"/>
    </source>
</evidence>
<dbReference type="PROSITE" id="PS50111">
    <property type="entry name" value="CHEMOTAXIS_TRANSDUC_2"/>
    <property type="match status" value="1"/>
</dbReference>
<sequence length="592" mass="64252">MIRRMKMKSGLKRNNNMSLKIKLITICLLLVAIPTLLVGLVSYNIAKKDLASLGNELLKNNVNQSINMLRTLDEEVEHGDITLEEAKEYAKEAITGLPNEDGTRNINDNVHLGENGYAFVMDREGLLLSHPLKEGVNLWSVEDPDGVLVGKSIVDSALEGNGFSGYIWELPDNPEKLAPKTTYAQEFEPWGWVIAAGTYDKDFNAPAQNVLNSTLIVLAITLIVSVVIIVLFANSISKPIKKLVQYSEQIAEGDFSVADVETKDKGEVGLLITSFNNMKNNLKYFITSVNDKTVNVASTSEELSASAEETSKGTEQIADSATQLAEGSDNQSNSVDEVDNLLNNMSQTMANMIESIKDISQQTSETTHTATEGNNVAIEMTSQMTLIGKQSKEVEEVIQTLDQKSNEIGKIITIITDISNQTNLLALNAAIEAARAGEQGKGFAVVADEVRKLAEQSGVASTQISNLIKEIQSESQKAIESVNSSNKVVEDGVTLTEKTGSAFDNITTAITNVSNNTKTLYSNSDKVSDSISNIIKSMKKLQGLTQDSHGFTQNIAAATQQQNASMEEIAASARNLADTATELQDELSKFRV</sequence>
<evidence type="ECO:0000313" key="12">
    <source>
        <dbReference type="EMBL" id="MRH44893.1"/>
    </source>
</evidence>
<keyword evidence="6 8" id="KW-0807">Transducer</keyword>
<evidence type="ECO:0000256" key="1">
    <source>
        <dbReference type="ARBA" id="ARBA00004651"/>
    </source>
</evidence>
<keyword evidence="2" id="KW-1003">Cell membrane</keyword>
<evidence type="ECO:0000256" key="6">
    <source>
        <dbReference type="ARBA" id="ARBA00023224"/>
    </source>
</evidence>
<dbReference type="Pfam" id="PF17200">
    <property type="entry name" value="sCache_2"/>
    <property type="match status" value="1"/>
</dbReference>
<evidence type="ECO:0000256" key="7">
    <source>
        <dbReference type="ARBA" id="ARBA00029447"/>
    </source>
</evidence>
<dbReference type="SMART" id="SM00304">
    <property type="entry name" value="HAMP"/>
    <property type="match status" value="1"/>
</dbReference>
<evidence type="ECO:0000313" key="13">
    <source>
        <dbReference type="Proteomes" id="UP000799092"/>
    </source>
</evidence>
<reference evidence="12" key="1">
    <citation type="submission" date="2019-11" db="EMBL/GenBank/DDBJ databases">
        <authorList>
            <person name="Li J."/>
        </authorList>
    </citation>
    <scope>NUCLEOTIDE SEQUENCE</scope>
    <source>
        <strain evidence="12">B6B</strain>
    </source>
</reference>
<organism evidence="12 13">
    <name type="scientific">Aquibacillus halophilus</name>
    <dbReference type="NCBI Taxonomy" id="930132"/>
    <lineage>
        <taxon>Bacteria</taxon>
        <taxon>Bacillati</taxon>
        <taxon>Bacillota</taxon>
        <taxon>Bacilli</taxon>
        <taxon>Bacillales</taxon>
        <taxon>Bacillaceae</taxon>
        <taxon>Aquibacillus</taxon>
    </lineage>
</organism>
<dbReference type="AlphaFoldDB" id="A0A6A8DGU8"/>
<dbReference type="OrthoDB" id="9810264at2"/>
<feature type="transmembrane region" description="Helical" evidence="9">
    <location>
        <begin position="210"/>
        <end position="233"/>
    </location>
</feature>
<dbReference type="Proteomes" id="UP000799092">
    <property type="component" value="Unassembled WGS sequence"/>
</dbReference>
<keyword evidence="13" id="KW-1185">Reference proteome</keyword>
<dbReference type="Pfam" id="PF00672">
    <property type="entry name" value="HAMP"/>
    <property type="match status" value="1"/>
</dbReference>
<keyword evidence="4 9" id="KW-1133">Transmembrane helix</keyword>
<keyword evidence="3 9" id="KW-0812">Transmembrane</keyword>
<dbReference type="PROSITE" id="PS50885">
    <property type="entry name" value="HAMP"/>
    <property type="match status" value="1"/>
</dbReference>
<keyword evidence="5 9" id="KW-0472">Membrane</keyword>
<dbReference type="GO" id="GO:0007165">
    <property type="term" value="P:signal transduction"/>
    <property type="evidence" value="ECO:0007669"/>
    <property type="project" value="UniProtKB-KW"/>
</dbReference>
<accession>A0A6A8DGU8</accession>